<name>A0A229P5G2_9BACL</name>
<dbReference type="InterPro" id="IPR001387">
    <property type="entry name" value="Cro/C1-type_HTH"/>
</dbReference>
<dbReference type="PANTHER" id="PTHR35010:SF2">
    <property type="entry name" value="BLL4672 PROTEIN"/>
    <property type="match status" value="1"/>
</dbReference>
<dbReference type="InterPro" id="IPR041413">
    <property type="entry name" value="MLTR_LBD"/>
</dbReference>
<dbReference type="RefSeq" id="WP_089524261.1">
    <property type="nucleotide sequence ID" value="NZ_NMUQ01000001.1"/>
</dbReference>
<evidence type="ECO:0000313" key="3">
    <source>
        <dbReference type="EMBL" id="OXM17184.1"/>
    </source>
</evidence>
<organism evidence="3 4">
    <name type="scientific">Paenibacillus herberti</name>
    <dbReference type="NCBI Taxonomy" id="1619309"/>
    <lineage>
        <taxon>Bacteria</taxon>
        <taxon>Bacillati</taxon>
        <taxon>Bacillota</taxon>
        <taxon>Bacilli</taxon>
        <taxon>Bacillales</taxon>
        <taxon>Paenibacillaceae</taxon>
        <taxon>Paenibacillus</taxon>
    </lineage>
</organism>
<dbReference type="Pfam" id="PF13560">
    <property type="entry name" value="HTH_31"/>
    <property type="match status" value="1"/>
</dbReference>
<evidence type="ECO:0000313" key="4">
    <source>
        <dbReference type="Proteomes" id="UP000215145"/>
    </source>
</evidence>
<feature type="domain" description="HTH cro/C1-type" evidence="2">
    <location>
        <begin position="13"/>
        <end position="85"/>
    </location>
</feature>
<dbReference type="Pfam" id="PF17765">
    <property type="entry name" value="MLTR_LBD"/>
    <property type="match status" value="1"/>
</dbReference>
<gene>
    <name evidence="3" type="ORF">CGZ75_11405</name>
</gene>
<dbReference type="Gene3D" id="3.30.450.180">
    <property type="match status" value="1"/>
</dbReference>
<dbReference type="CDD" id="cd00093">
    <property type="entry name" value="HTH_XRE"/>
    <property type="match status" value="1"/>
</dbReference>
<dbReference type="SMART" id="SM00530">
    <property type="entry name" value="HTH_XRE"/>
    <property type="match status" value="1"/>
</dbReference>
<evidence type="ECO:0000259" key="2">
    <source>
        <dbReference type="SMART" id="SM00530"/>
    </source>
</evidence>
<reference evidence="3 4" key="1">
    <citation type="submission" date="2017-07" db="EMBL/GenBank/DDBJ databases">
        <title>Paenibacillus herberti R33 genome sequencing and assembly.</title>
        <authorList>
            <person name="Su W."/>
        </authorList>
    </citation>
    <scope>NUCLEOTIDE SEQUENCE [LARGE SCALE GENOMIC DNA]</scope>
    <source>
        <strain evidence="3 4">R33</strain>
    </source>
</reference>
<comment type="caution">
    <text evidence="3">The sequence shown here is derived from an EMBL/GenBank/DDBJ whole genome shotgun (WGS) entry which is preliminary data.</text>
</comment>
<dbReference type="Gene3D" id="1.10.260.40">
    <property type="entry name" value="lambda repressor-like DNA-binding domains"/>
    <property type="match status" value="1"/>
</dbReference>
<keyword evidence="4" id="KW-1185">Reference proteome</keyword>
<accession>A0A229P5G2</accession>
<dbReference type="PANTHER" id="PTHR35010">
    <property type="entry name" value="BLL4672 PROTEIN-RELATED"/>
    <property type="match status" value="1"/>
</dbReference>
<dbReference type="EMBL" id="NMUQ01000001">
    <property type="protein sequence ID" value="OXM17184.1"/>
    <property type="molecule type" value="Genomic_DNA"/>
</dbReference>
<evidence type="ECO:0000256" key="1">
    <source>
        <dbReference type="SAM" id="MobiDB-lite"/>
    </source>
</evidence>
<dbReference type="OrthoDB" id="5346389at2"/>
<sequence length="294" mass="33062">MNRQARLQALSNFLRSRRMALNPEEHGFPAGGRRRTPGLRREEVAQLAGVSPTWYTWLEQGRDIRVSASVLESVAKALRLSGDERKYLASLASDGGNAPTGEAEGSAADAPPLPSAALQLIVSELSSCPAIISDRRCRIAGWNEAAARVFLDFGTVPPEQRNMITLLFTRPELQRLAVNWEQFVRGYLAIFRSYYGQYADDDWYEAFIEEMELHHPRFRKLWDESRVSTAPEVILEFRHAKAGKMQFQLTSLQVQGDQDLRCSIYTPAPDTTTTRKMRRLMSGNDDGAGRRADG</sequence>
<dbReference type="InterPro" id="IPR010982">
    <property type="entry name" value="Lambda_DNA-bd_dom_sf"/>
</dbReference>
<proteinExistence type="predicted"/>
<dbReference type="Proteomes" id="UP000215145">
    <property type="component" value="Unassembled WGS sequence"/>
</dbReference>
<dbReference type="GO" id="GO:0003677">
    <property type="term" value="F:DNA binding"/>
    <property type="evidence" value="ECO:0007669"/>
    <property type="project" value="InterPro"/>
</dbReference>
<dbReference type="AlphaFoldDB" id="A0A229P5G2"/>
<dbReference type="SUPFAM" id="SSF47413">
    <property type="entry name" value="lambda repressor-like DNA-binding domains"/>
    <property type="match status" value="1"/>
</dbReference>
<protein>
    <submittedName>
        <fullName evidence="3">Transcriptional regulator</fullName>
    </submittedName>
</protein>
<feature type="region of interest" description="Disordered" evidence="1">
    <location>
        <begin position="91"/>
        <end position="110"/>
    </location>
</feature>